<sequence length="230" mass="26749">FDPSKFNNPPTPFEESLYFKNAYYLSQPQNDRNIYVWKFNRVIKHSINPSDILSYFGYTSKYDTQPYIESSIQNIPFPNMFFNANFSSNQAAKGIYYAMIQLVTDSYVVREEKEQSFSNNNNRGKSILSLLGVIGGIWSFMAAFYVFLFGFGLISPWGIVQKSKLFKNKYKKKLSPFALDLQSDEPDNEEKSDAKEYDISSIKKQLDNLTKRVQFYESIIDISLLDYVKD</sequence>
<dbReference type="EMBL" id="CAJVPU010000517">
    <property type="protein sequence ID" value="CAG8453158.1"/>
    <property type="molecule type" value="Genomic_DNA"/>
</dbReference>
<protein>
    <submittedName>
        <fullName evidence="1">13950_t:CDS:1</fullName>
    </submittedName>
</protein>
<evidence type="ECO:0000313" key="1">
    <source>
        <dbReference type="EMBL" id="CAG8453158.1"/>
    </source>
</evidence>
<dbReference type="Proteomes" id="UP000789702">
    <property type="component" value="Unassembled WGS sequence"/>
</dbReference>
<evidence type="ECO:0000313" key="2">
    <source>
        <dbReference type="Proteomes" id="UP000789702"/>
    </source>
</evidence>
<comment type="caution">
    <text evidence="1">The sequence shown here is derived from an EMBL/GenBank/DDBJ whole genome shotgun (WGS) entry which is preliminary data.</text>
</comment>
<accession>A0ACA9K5F6</accession>
<feature type="non-terminal residue" evidence="1">
    <location>
        <position position="1"/>
    </location>
</feature>
<organism evidence="1 2">
    <name type="scientific">Dentiscutata heterogama</name>
    <dbReference type="NCBI Taxonomy" id="1316150"/>
    <lineage>
        <taxon>Eukaryota</taxon>
        <taxon>Fungi</taxon>
        <taxon>Fungi incertae sedis</taxon>
        <taxon>Mucoromycota</taxon>
        <taxon>Glomeromycotina</taxon>
        <taxon>Glomeromycetes</taxon>
        <taxon>Diversisporales</taxon>
        <taxon>Gigasporaceae</taxon>
        <taxon>Dentiscutata</taxon>
    </lineage>
</organism>
<name>A0ACA9K5F6_9GLOM</name>
<reference evidence="1" key="1">
    <citation type="submission" date="2021-06" db="EMBL/GenBank/DDBJ databases">
        <authorList>
            <person name="Kallberg Y."/>
            <person name="Tangrot J."/>
            <person name="Rosling A."/>
        </authorList>
    </citation>
    <scope>NUCLEOTIDE SEQUENCE</scope>
    <source>
        <strain evidence="1">IL203A</strain>
    </source>
</reference>
<gene>
    <name evidence="1" type="ORF">DHETER_LOCUS936</name>
</gene>
<keyword evidence="2" id="KW-1185">Reference proteome</keyword>
<proteinExistence type="predicted"/>